<protein>
    <submittedName>
        <fullName evidence="1">Uncharacterized protein</fullName>
    </submittedName>
</protein>
<reference evidence="1" key="1">
    <citation type="submission" date="2023-10" db="EMBL/GenBank/DDBJ databases">
        <authorList>
            <person name="Domelevo Entfellner J.-B."/>
        </authorList>
    </citation>
    <scope>NUCLEOTIDE SEQUENCE</scope>
</reference>
<accession>A0AA86SE96</accession>
<name>A0AA86SE96_9FABA</name>
<gene>
    <name evidence="1" type="ORF">AYBTSS11_LOCUS9924</name>
</gene>
<dbReference type="AlphaFoldDB" id="A0AA86SE96"/>
<dbReference type="Proteomes" id="UP001189624">
    <property type="component" value="Chromosome 3"/>
</dbReference>
<feature type="non-terminal residue" evidence="1">
    <location>
        <position position="1"/>
    </location>
</feature>
<dbReference type="Gramene" id="rna-AYBTSS11_LOCUS9924">
    <property type="protein sequence ID" value="CAJ1940818.1"/>
    <property type="gene ID" value="gene-AYBTSS11_LOCUS9924"/>
</dbReference>
<proteinExistence type="predicted"/>
<organism evidence="1 2">
    <name type="scientific">Sphenostylis stenocarpa</name>
    <dbReference type="NCBI Taxonomy" id="92480"/>
    <lineage>
        <taxon>Eukaryota</taxon>
        <taxon>Viridiplantae</taxon>
        <taxon>Streptophyta</taxon>
        <taxon>Embryophyta</taxon>
        <taxon>Tracheophyta</taxon>
        <taxon>Spermatophyta</taxon>
        <taxon>Magnoliopsida</taxon>
        <taxon>eudicotyledons</taxon>
        <taxon>Gunneridae</taxon>
        <taxon>Pentapetalae</taxon>
        <taxon>rosids</taxon>
        <taxon>fabids</taxon>
        <taxon>Fabales</taxon>
        <taxon>Fabaceae</taxon>
        <taxon>Papilionoideae</taxon>
        <taxon>50 kb inversion clade</taxon>
        <taxon>NPAAA clade</taxon>
        <taxon>indigoferoid/millettioid clade</taxon>
        <taxon>Phaseoleae</taxon>
        <taxon>Sphenostylis</taxon>
    </lineage>
</organism>
<feature type="non-terminal residue" evidence="1">
    <location>
        <position position="53"/>
    </location>
</feature>
<evidence type="ECO:0000313" key="2">
    <source>
        <dbReference type="Proteomes" id="UP001189624"/>
    </source>
</evidence>
<evidence type="ECO:0000313" key="1">
    <source>
        <dbReference type="EMBL" id="CAJ1940818.1"/>
    </source>
</evidence>
<keyword evidence="2" id="KW-1185">Reference proteome</keyword>
<dbReference type="EMBL" id="OY731400">
    <property type="protein sequence ID" value="CAJ1940818.1"/>
    <property type="molecule type" value="Genomic_DNA"/>
</dbReference>
<sequence length="53" mass="6060">VQEECVDIKTISNWDLDQQSDWSKWHTGHTVEAHGLILGLLGPSPFFFQSLFT</sequence>